<protein>
    <submittedName>
        <fullName evidence="2">Uncharacterized protein</fullName>
    </submittedName>
</protein>
<feature type="compositionally biased region" description="Polar residues" evidence="1">
    <location>
        <begin position="30"/>
        <end position="40"/>
    </location>
</feature>
<gene>
    <name evidence="2" type="ORF">PECUL_23A015662</name>
</gene>
<feature type="non-terminal residue" evidence="2">
    <location>
        <position position="87"/>
    </location>
</feature>
<accession>A0AAD1RDA6</accession>
<evidence type="ECO:0000256" key="1">
    <source>
        <dbReference type="SAM" id="MobiDB-lite"/>
    </source>
</evidence>
<feature type="region of interest" description="Disordered" evidence="1">
    <location>
        <begin position="1"/>
        <end position="87"/>
    </location>
</feature>
<evidence type="ECO:0000313" key="2">
    <source>
        <dbReference type="EMBL" id="CAH2249334.1"/>
    </source>
</evidence>
<name>A0AAD1RDA6_PELCU</name>
<reference evidence="2" key="1">
    <citation type="submission" date="2022-03" db="EMBL/GenBank/DDBJ databases">
        <authorList>
            <person name="Alioto T."/>
            <person name="Alioto T."/>
            <person name="Gomez Garrido J."/>
        </authorList>
    </citation>
    <scope>NUCLEOTIDE SEQUENCE</scope>
</reference>
<dbReference type="Proteomes" id="UP001295444">
    <property type="component" value="Chromosome 02"/>
</dbReference>
<proteinExistence type="predicted"/>
<evidence type="ECO:0000313" key="3">
    <source>
        <dbReference type="Proteomes" id="UP001295444"/>
    </source>
</evidence>
<dbReference type="AlphaFoldDB" id="A0AAD1RDA6"/>
<sequence length="87" mass="9499">MAGNREQLGRSLNAAHALLDPQTTQKRHNPSSTYHTTHITTLGLYKTPDGTLSTTAESSSHKSTRIYNTDPEFTTMAAGRDPGDRTI</sequence>
<organism evidence="2 3">
    <name type="scientific">Pelobates cultripes</name>
    <name type="common">Western spadefoot toad</name>
    <dbReference type="NCBI Taxonomy" id="61616"/>
    <lineage>
        <taxon>Eukaryota</taxon>
        <taxon>Metazoa</taxon>
        <taxon>Chordata</taxon>
        <taxon>Craniata</taxon>
        <taxon>Vertebrata</taxon>
        <taxon>Euteleostomi</taxon>
        <taxon>Amphibia</taxon>
        <taxon>Batrachia</taxon>
        <taxon>Anura</taxon>
        <taxon>Pelobatoidea</taxon>
        <taxon>Pelobatidae</taxon>
        <taxon>Pelobates</taxon>
    </lineage>
</organism>
<keyword evidence="3" id="KW-1185">Reference proteome</keyword>
<dbReference type="EMBL" id="OW240913">
    <property type="protein sequence ID" value="CAH2249334.1"/>
    <property type="molecule type" value="Genomic_DNA"/>
</dbReference>